<feature type="region of interest" description="Disordered" evidence="1">
    <location>
        <begin position="96"/>
        <end position="119"/>
    </location>
</feature>
<organism evidence="2">
    <name type="scientific">Sylvanvirus sp</name>
    <dbReference type="NCBI Taxonomy" id="2487774"/>
    <lineage>
        <taxon>Viruses</taxon>
    </lineage>
</organism>
<gene>
    <name evidence="2" type="ORF">Sylvanvirus17_12</name>
</gene>
<accession>A0A3G5AKZ4</accession>
<protein>
    <submittedName>
        <fullName evidence="2">Uncharacterized protein</fullName>
    </submittedName>
</protein>
<dbReference type="EMBL" id="MK072523">
    <property type="protein sequence ID" value="AYV86993.1"/>
    <property type="molecule type" value="Genomic_DNA"/>
</dbReference>
<evidence type="ECO:0000256" key="1">
    <source>
        <dbReference type="SAM" id="MobiDB-lite"/>
    </source>
</evidence>
<evidence type="ECO:0000313" key="2">
    <source>
        <dbReference type="EMBL" id="AYV86993.1"/>
    </source>
</evidence>
<reference evidence="2" key="1">
    <citation type="submission" date="2018-10" db="EMBL/GenBank/DDBJ databases">
        <title>Hidden diversity of soil giant viruses.</title>
        <authorList>
            <person name="Schulz F."/>
            <person name="Alteio L."/>
            <person name="Goudeau D."/>
            <person name="Ryan E.M."/>
            <person name="Malmstrom R.R."/>
            <person name="Blanchard J."/>
            <person name="Woyke T."/>
        </authorList>
    </citation>
    <scope>NUCLEOTIDE SEQUENCE</scope>
    <source>
        <strain evidence="2">SYV1</strain>
    </source>
</reference>
<sequence>MNANVSRLAESFRERIINIFELSPLVDDYELEILRIPFFDSTFSQPREHEALSLVVEEVKSLGYTAFSKVLVNYNYNGEVKDWWSIIISRLSKQQVDAAGDHDDLSDTTESDEDNGIGH</sequence>
<name>A0A3G5AKZ4_9VIRU</name>
<proteinExistence type="predicted"/>
<feature type="compositionally biased region" description="Acidic residues" evidence="1">
    <location>
        <begin position="106"/>
        <end position="119"/>
    </location>
</feature>